<dbReference type="Pfam" id="PF20242">
    <property type="entry name" value="Emfourin"/>
    <property type="match status" value="1"/>
</dbReference>
<dbReference type="AlphaFoldDB" id="A0A917UWD3"/>
<organism evidence="1 2">
    <name type="scientific">Pseudomonas matsuisoli</name>
    <dbReference type="NCBI Taxonomy" id="1515666"/>
    <lineage>
        <taxon>Bacteria</taxon>
        <taxon>Pseudomonadati</taxon>
        <taxon>Pseudomonadota</taxon>
        <taxon>Gammaproteobacteria</taxon>
        <taxon>Pseudomonadales</taxon>
        <taxon>Pseudomonadaceae</taxon>
        <taxon>Pseudomonas</taxon>
    </lineage>
</organism>
<reference evidence="1" key="1">
    <citation type="journal article" date="2014" name="Int. J. Syst. Evol. Microbiol.">
        <title>Complete genome sequence of Corynebacterium casei LMG S-19264T (=DSM 44701T), isolated from a smear-ripened cheese.</title>
        <authorList>
            <consortium name="US DOE Joint Genome Institute (JGI-PGF)"/>
            <person name="Walter F."/>
            <person name="Albersmeier A."/>
            <person name="Kalinowski J."/>
            <person name="Ruckert C."/>
        </authorList>
    </citation>
    <scope>NUCLEOTIDE SEQUENCE</scope>
    <source>
        <strain evidence="1">JCM 30078</strain>
    </source>
</reference>
<accession>A0A917UWD3</accession>
<keyword evidence="2" id="KW-1185">Reference proteome</keyword>
<name>A0A917UWD3_9PSED</name>
<proteinExistence type="predicted"/>
<sequence>MSTLPPLDQATQINLSREGGVAFLPGQRNSCSIALGSCSEDERARIRQALLSAAPKAQAADEAGRGDQRYFVILINFNDDAATEDVRLHVGEQEAPEELIRLWRERTGRR</sequence>
<dbReference type="RefSeq" id="WP_188982524.1">
    <property type="nucleotide sequence ID" value="NZ_BMPO01000003.1"/>
</dbReference>
<evidence type="ECO:0000313" key="1">
    <source>
        <dbReference type="EMBL" id="GGJ90257.1"/>
    </source>
</evidence>
<protein>
    <submittedName>
        <fullName evidence="1">Uncharacterized protein</fullName>
    </submittedName>
</protein>
<evidence type="ECO:0000313" key="2">
    <source>
        <dbReference type="Proteomes" id="UP000635983"/>
    </source>
</evidence>
<dbReference type="Proteomes" id="UP000635983">
    <property type="component" value="Unassembled WGS sequence"/>
</dbReference>
<gene>
    <name evidence="1" type="ORF">GCM10009304_14850</name>
</gene>
<dbReference type="InterPro" id="IPR049457">
    <property type="entry name" value="Emfourin"/>
</dbReference>
<dbReference type="EMBL" id="BMPO01000003">
    <property type="protein sequence ID" value="GGJ90257.1"/>
    <property type="molecule type" value="Genomic_DNA"/>
</dbReference>
<reference evidence="1" key="2">
    <citation type="submission" date="2020-09" db="EMBL/GenBank/DDBJ databases">
        <authorList>
            <person name="Sun Q."/>
            <person name="Ohkuma M."/>
        </authorList>
    </citation>
    <scope>NUCLEOTIDE SEQUENCE</scope>
    <source>
        <strain evidence="1">JCM 30078</strain>
    </source>
</reference>
<comment type="caution">
    <text evidence="1">The sequence shown here is derived from an EMBL/GenBank/DDBJ whole genome shotgun (WGS) entry which is preliminary data.</text>
</comment>